<name>A0A6A5YYW0_9PLEO</name>
<dbReference type="EMBL" id="ML977331">
    <property type="protein sequence ID" value="KAF2112300.1"/>
    <property type="molecule type" value="Genomic_DNA"/>
</dbReference>
<feature type="compositionally biased region" description="Polar residues" evidence="1">
    <location>
        <begin position="1"/>
        <end position="10"/>
    </location>
</feature>
<accession>A0A6A5YYW0</accession>
<reference evidence="2" key="1">
    <citation type="journal article" date="2020" name="Stud. Mycol.">
        <title>101 Dothideomycetes genomes: a test case for predicting lifestyles and emergence of pathogens.</title>
        <authorList>
            <person name="Haridas S."/>
            <person name="Albert R."/>
            <person name="Binder M."/>
            <person name="Bloem J."/>
            <person name="Labutti K."/>
            <person name="Salamov A."/>
            <person name="Andreopoulos B."/>
            <person name="Baker S."/>
            <person name="Barry K."/>
            <person name="Bills G."/>
            <person name="Bluhm B."/>
            <person name="Cannon C."/>
            <person name="Castanera R."/>
            <person name="Culley D."/>
            <person name="Daum C."/>
            <person name="Ezra D."/>
            <person name="Gonzalez J."/>
            <person name="Henrissat B."/>
            <person name="Kuo A."/>
            <person name="Liang C."/>
            <person name="Lipzen A."/>
            <person name="Lutzoni F."/>
            <person name="Magnuson J."/>
            <person name="Mondo S."/>
            <person name="Nolan M."/>
            <person name="Ohm R."/>
            <person name="Pangilinan J."/>
            <person name="Park H.-J."/>
            <person name="Ramirez L."/>
            <person name="Alfaro M."/>
            <person name="Sun H."/>
            <person name="Tritt A."/>
            <person name="Yoshinaga Y."/>
            <person name="Zwiers L.-H."/>
            <person name="Turgeon B."/>
            <person name="Goodwin S."/>
            <person name="Spatafora J."/>
            <person name="Crous P."/>
            <person name="Grigoriev I."/>
        </authorList>
    </citation>
    <scope>NUCLEOTIDE SEQUENCE</scope>
    <source>
        <strain evidence="2">CBS 627.86</strain>
    </source>
</reference>
<evidence type="ECO:0000256" key="1">
    <source>
        <dbReference type="SAM" id="MobiDB-lite"/>
    </source>
</evidence>
<dbReference type="Proteomes" id="UP000799770">
    <property type="component" value="Unassembled WGS sequence"/>
</dbReference>
<feature type="region of interest" description="Disordered" evidence="1">
    <location>
        <begin position="1"/>
        <end position="30"/>
    </location>
</feature>
<feature type="compositionally biased region" description="Low complexity" evidence="1">
    <location>
        <begin position="19"/>
        <end position="30"/>
    </location>
</feature>
<keyword evidence="3" id="KW-1185">Reference proteome</keyword>
<dbReference type="OrthoDB" id="3797745at2759"/>
<dbReference type="AlphaFoldDB" id="A0A6A5YYW0"/>
<evidence type="ECO:0000313" key="2">
    <source>
        <dbReference type="EMBL" id="KAF2112300.1"/>
    </source>
</evidence>
<gene>
    <name evidence="2" type="ORF">BDV96DRAFT_602231</name>
</gene>
<organism evidence="2 3">
    <name type="scientific">Lophiotrema nucula</name>
    <dbReference type="NCBI Taxonomy" id="690887"/>
    <lineage>
        <taxon>Eukaryota</taxon>
        <taxon>Fungi</taxon>
        <taxon>Dikarya</taxon>
        <taxon>Ascomycota</taxon>
        <taxon>Pezizomycotina</taxon>
        <taxon>Dothideomycetes</taxon>
        <taxon>Pleosporomycetidae</taxon>
        <taxon>Pleosporales</taxon>
        <taxon>Lophiotremataceae</taxon>
        <taxon>Lophiotrema</taxon>
    </lineage>
</organism>
<sequence length="154" mass="17445">MNTTSYNKTGVTGKERAEAATPKPAATTTRPRTILLGPLQLLRRKVRNSARLRPIHDWLELHLPVSAQTIVEQDAAMPTVVYSVSLPMSDQTFALYVEMIKEHRLSDEFNDWLQGDIREQWIKDGGEEKEGPGMDLIPIMAWYVTNFGVASEQY</sequence>
<evidence type="ECO:0000313" key="3">
    <source>
        <dbReference type="Proteomes" id="UP000799770"/>
    </source>
</evidence>
<proteinExistence type="predicted"/>
<protein>
    <submittedName>
        <fullName evidence="2">Uncharacterized protein</fullName>
    </submittedName>
</protein>